<dbReference type="CDD" id="cd09110">
    <property type="entry name" value="PLDc_CLS_1"/>
    <property type="match status" value="1"/>
</dbReference>
<feature type="domain" description="PLD phosphodiesterase" evidence="9">
    <location>
        <begin position="312"/>
        <end position="339"/>
    </location>
</feature>
<dbReference type="Gene3D" id="3.30.870.10">
    <property type="entry name" value="Endonuclease Chain A"/>
    <property type="match status" value="2"/>
</dbReference>
<dbReference type="RefSeq" id="WP_066235161.1">
    <property type="nucleotide sequence ID" value="NZ_LQYN01000107.1"/>
</dbReference>
<evidence type="ECO:0000259" key="9">
    <source>
        <dbReference type="PROSITE" id="PS50035"/>
    </source>
</evidence>
<dbReference type="GO" id="GO:0032049">
    <property type="term" value="P:cardiolipin biosynthetic process"/>
    <property type="evidence" value="ECO:0007669"/>
    <property type="project" value="UniProtKB-UniRule"/>
</dbReference>
<evidence type="ECO:0000313" key="11">
    <source>
        <dbReference type="Proteomes" id="UP000075666"/>
    </source>
</evidence>
<name>A0A150KMI3_9BACI</name>
<dbReference type="EMBL" id="LQYN01000107">
    <property type="protein sequence ID" value="KYC92927.1"/>
    <property type="molecule type" value="Genomic_DNA"/>
</dbReference>
<dbReference type="STRING" id="46224.B4102_2037"/>
<keyword evidence="6" id="KW-1133">Transmembrane helix</keyword>
<evidence type="ECO:0000256" key="8">
    <source>
        <dbReference type="NCBIfam" id="TIGR04265"/>
    </source>
</evidence>
<comment type="caution">
    <text evidence="10">The sequence shown here is derived from an EMBL/GenBank/DDBJ whole genome shotgun (WGS) entry which is preliminary data.</text>
</comment>
<evidence type="ECO:0000256" key="3">
    <source>
        <dbReference type="ARBA" id="ARBA00022679"/>
    </source>
</evidence>
<evidence type="ECO:0000256" key="7">
    <source>
        <dbReference type="ARBA" id="ARBA00023136"/>
    </source>
</evidence>
<protein>
    <recommendedName>
        <fullName evidence="8">Cardiolipin synthase</fullName>
        <ecNumber evidence="8">2.7.8.-</ecNumber>
    </recommendedName>
</protein>
<feature type="domain" description="PLD phosphodiesterase" evidence="9">
    <location>
        <begin position="142"/>
        <end position="169"/>
    </location>
</feature>
<keyword evidence="11" id="KW-1185">Reference proteome</keyword>
<keyword evidence="5" id="KW-0677">Repeat</keyword>
<dbReference type="OrthoDB" id="9762009at2"/>
<evidence type="ECO:0000256" key="1">
    <source>
        <dbReference type="ARBA" id="ARBA00004236"/>
    </source>
</evidence>
<dbReference type="InterPro" id="IPR022924">
    <property type="entry name" value="Cardiolipin_synthase"/>
</dbReference>
<keyword evidence="2" id="KW-1003">Cell membrane</keyword>
<comment type="subcellular location">
    <subcellularLocation>
        <location evidence="1">Cell membrane</location>
    </subcellularLocation>
</comment>
<dbReference type="GO" id="GO:0005886">
    <property type="term" value="C:plasma membrane"/>
    <property type="evidence" value="ECO:0007669"/>
    <property type="project" value="UniProtKB-SubCell"/>
</dbReference>
<dbReference type="Proteomes" id="UP000075666">
    <property type="component" value="Unassembled WGS sequence"/>
</dbReference>
<keyword evidence="3" id="KW-0808">Transferase</keyword>
<gene>
    <name evidence="10" type="ORF">B4102_2037</name>
</gene>
<sequence>MLTWLWIVFLFILLIIALCTADYVFGKRSYLRHCKKREYPKRMGEIHLITRGDDLFNLFYSDIKAAKSSIHILFYIVKGDQFSKNFLELLAQKALEGVEVRLLMDWMGSYSVSKTLIKELKSIGARVEFCNRPRFPFLFFTLQQRNHRKCSVIDGKIGYVGGYNIGKEYIDKDPVLSPWRDYCFRYIGESVKDIQEEFSINWERATKQPLTLQYSPEAVNGTMIHKFFPTEGKYFEEVICGLIDRANKMIYIGTPYFIPSHEILERLLAALKRGVTLKILVPEKADHILVKEASFRYFRKLMSNGAEVYQYMNGFYHAKVMIIDQSICQTGTANFDRRSFFLNHELNCYIYDRDFIERITKVVEKDLLDSHQLAIEELHNTSFGTKIKELCGNAIANIL</sequence>
<evidence type="ECO:0000256" key="2">
    <source>
        <dbReference type="ARBA" id="ARBA00022475"/>
    </source>
</evidence>
<reference evidence="10 11" key="1">
    <citation type="submission" date="2016-01" db="EMBL/GenBank/DDBJ databases">
        <title>Genome Sequences of Twelve Sporeforming Bacillus Species Isolated from Foods.</title>
        <authorList>
            <person name="Berendsen E.M."/>
            <person name="Wells-Bennik M.H."/>
            <person name="Krawcyk A.O."/>
            <person name="De Jong A."/>
            <person name="Holsappel S."/>
            <person name="Eijlander R.T."/>
            <person name="Kuipers O.P."/>
        </authorList>
    </citation>
    <scope>NUCLEOTIDE SEQUENCE [LARGE SCALE GENOMIC DNA]</scope>
    <source>
        <strain evidence="10 11">B4102</strain>
    </source>
</reference>
<organism evidence="10 11">
    <name type="scientific">Heyndrickxia sporothermodurans</name>
    <dbReference type="NCBI Taxonomy" id="46224"/>
    <lineage>
        <taxon>Bacteria</taxon>
        <taxon>Bacillati</taxon>
        <taxon>Bacillota</taxon>
        <taxon>Bacilli</taxon>
        <taxon>Bacillales</taxon>
        <taxon>Bacillaceae</taxon>
        <taxon>Heyndrickxia</taxon>
    </lineage>
</organism>
<dbReference type="PATRIC" id="fig|46224.3.peg.507"/>
<evidence type="ECO:0000313" key="10">
    <source>
        <dbReference type="EMBL" id="KYC92927.1"/>
    </source>
</evidence>
<keyword evidence="4" id="KW-0812">Transmembrane</keyword>
<evidence type="ECO:0000256" key="6">
    <source>
        <dbReference type="ARBA" id="ARBA00022989"/>
    </source>
</evidence>
<keyword evidence="7" id="KW-0472">Membrane</keyword>
<evidence type="ECO:0000256" key="4">
    <source>
        <dbReference type="ARBA" id="ARBA00022692"/>
    </source>
</evidence>
<dbReference type="PROSITE" id="PS50035">
    <property type="entry name" value="PLD"/>
    <property type="match status" value="2"/>
</dbReference>
<dbReference type="NCBIfam" id="TIGR04265">
    <property type="entry name" value="bac_cardiolipin"/>
    <property type="match status" value="1"/>
</dbReference>
<dbReference type="AlphaFoldDB" id="A0A150KMI3"/>
<dbReference type="PANTHER" id="PTHR21248:SF7">
    <property type="entry name" value="MINOR CARDIOLIPIN SYNTHASE CLSB"/>
    <property type="match status" value="1"/>
</dbReference>
<dbReference type="GO" id="GO:0008808">
    <property type="term" value="F:cardiolipin synthase activity"/>
    <property type="evidence" value="ECO:0007669"/>
    <property type="project" value="UniProtKB-UniRule"/>
</dbReference>
<dbReference type="InterPro" id="IPR025202">
    <property type="entry name" value="PLD-like_dom"/>
</dbReference>
<dbReference type="CDD" id="cd09112">
    <property type="entry name" value="PLDc_CLS_2"/>
    <property type="match status" value="1"/>
</dbReference>
<dbReference type="SMART" id="SM00155">
    <property type="entry name" value="PLDc"/>
    <property type="match status" value="2"/>
</dbReference>
<evidence type="ECO:0000256" key="5">
    <source>
        <dbReference type="ARBA" id="ARBA00022737"/>
    </source>
</evidence>
<accession>A0A150KMI3</accession>
<dbReference type="Pfam" id="PF13091">
    <property type="entry name" value="PLDc_2"/>
    <property type="match status" value="2"/>
</dbReference>
<proteinExistence type="predicted"/>
<dbReference type="EC" id="2.7.8.-" evidence="8"/>
<dbReference type="SUPFAM" id="SSF56024">
    <property type="entry name" value="Phospholipase D/nuclease"/>
    <property type="match status" value="2"/>
</dbReference>
<dbReference type="InterPro" id="IPR001736">
    <property type="entry name" value="PLipase_D/transphosphatidylase"/>
</dbReference>
<dbReference type="PANTHER" id="PTHR21248">
    <property type="entry name" value="CARDIOLIPIN SYNTHASE"/>
    <property type="match status" value="1"/>
</dbReference>